<comment type="caution">
    <text evidence="2">The sequence shown here is derived from an EMBL/GenBank/DDBJ whole genome shotgun (WGS) entry which is preliminary data.</text>
</comment>
<evidence type="ECO:0000313" key="2">
    <source>
        <dbReference type="EMBL" id="CAJ0583617.1"/>
    </source>
</evidence>
<evidence type="ECO:0000313" key="3">
    <source>
        <dbReference type="Proteomes" id="UP001177023"/>
    </source>
</evidence>
<dbReference type="PANTHER" id="PTHR33995">
    <property type="entry name" value="PROTEIN CBG18546"/>
    <property type="match status" value="1"/>
</dbReference>
<accession>A0AA36DAA5</accession>
<gene>
    <name evidence="2" type="ORF">MSPICULIGERA_LOCUS21689</name>
</gene>
<organism evidence="2 3">
    <name type="scientific">Mesorhabditis spiculigera</name>
    <dbReference type="NCBI Taxonomy" id="96644"/>
    <lineage>
        <taxon>Eukaryota</taxon>
        <taxon>Metazoa</taxon>
        <taxon>Ecdysozoa</taxon>
        <taxon>Nematoda</taxon>
        <taxon>Chromadorea</taxon>
        <taxon>Rhabditida</taxon>
        <taxon>Rhabditina</taxon>
        <taxon>Rhabditomorpha</taxon>
        <taxon>Rhabditoidea</taxon>
        <taxon>Rhabditidae</taxon>
        <taxon>Mesorhabditinae</taxon>
        <taxon>Mesorhabditis</taxon>
    </lineage>
</organism>
<feature type="region of interest" description="Disordered" evidence="1">
    <location>
        <begin position="64"/>
        <end position="96"/>
    </location>
</feature>
<evidence type="ECO:0008006" key="4">
    <source>
        <dbReference type="Google" id="ProtNLM"/>
    </source>
</evidence>
<dbReference type="InterPro" id="IPR029034">
    <property type="entry name" value="Cystine-knot_cytokine"/>
</dbReference>
<feature type="non-terminal residue" evidence="2">
    <location>
        <position position="1"/>
    </location>
</feature>
<name>A0AA36DAA5_9BILA</name>
<protein>
    <recommendedName>
        <fullName evidence="4">Spaetzle domain-containing protein</fullName>
    </recommendedName>
</protein>
<dbReference type="Proteomes" id="UP001177023">
    <property type="component" value="Unassembled WGS sequence"/>
</dbReference>
<dbReference type="EMBL" id="CATQJA010002665">
    <property type="protein sequence ID" value="CAJ0583617.1"/>
    <property type="molecule type" value="Genomic_DNA"/>
</dbReference>
<sequence>MNNPRATILCLNLGIFLSSTILTIVTATTFTKLQNLDLNNVTVDELKHYEKVLAENLQKVRGALQDNTKNGETTKGEPEEMLAMNEGSGEDGSSETEMVTEQLIPTQEAKSAGTTTMAPTKEPVKSDPTNSTYAVPPPQPALDEKKPQKSHYPRTPISATIPNRNSSFFMDRIGSLRKSPKDPNDRIVVVASGVRTVAAKTSAEEATFKYEGGQFDPRINHTAEECRQLSQAELVQELKQKGTYNPDLMAWDVMGVIRFLDRTITDQYEWKNRSSAKEVVERNVEALARIVHELNATCDLRVPHVRDKIANLTLVEPRRTILSPALRMTPKRRKREIERLVSTLLFEEQKDEQPSSSFKEEEAKTTRHQKLVGESHIIPFGCDKRGTEEAGYLRLCGACQAIRRLPEDFFPPFINEVTCDVDKACLYFYDYPHGKCRQKHMNFVVLRNVGSAKCQIWKKFNLNVRVSCECFVDEMSFFAKYV</sequence>
<keyword evidence="3" id="KW-1185">Reference proteome</keyword>
<evidence type="ECO:0000256" key="1">
    <source>
        <dbReference type="SAM" id="MobiDB-lite"/>
    </source>
</evidence>
<dbReference type="PANTHER" id="PTHR33995:SF7">
    <property type="entry name" value="BURSICON SUBUNIT ALPHA-RELATED"/>
    <property type="match status" value="1"/>
</dbReference>
<proteinExistence type="predicted"/>
<dbReference type="SUPFAM" id="SSF57501">
    <property type="entry name" value="Cystine-knot cytokines"/>
    <property type="match status" value="1"/>
</dbReference>
<feature type="region of interest" description="Disordered" evidence="1">
    <location>
        <begin position="108"/>
        <end position="164"/>
    </location>
</feature>
<reference evidence="2" key="1">
    <citation type="submission" date="2023-06" db="EMBL/GenBank/DDBJ databases">
        <authorList>
            <person name="Delattre M."/>
        </authorList>
    </citation>
    <scope>NUCLEOTIDE SEQUENCE</scope>
    <source>
        <strain evidence="2">AF72</strain>
    </source>
</reference>
<dbReference type="AlphaFoldDB" id="A0AA36DAA5"/>
<feature type="compositionally biased region" description="Polar residues" evidence="1">
    <location>
        <begin position="108"/>
        <end position="118"/>
    </location>
</feature>